<feature type="signal peptide" evidence="2">
    <location>
        <begin position="1"/>
        <end position="25"/>
    </location>
</feature>
<evidence type="ECO:0000256" key="2">
    <source>
        <dbReference type="SAM" id="SignalP"/>
    </source>
</evidence>
<evidence type="ECO:0000313" key="4">
    <source>
        <dbReference type="EMBL" id="WZK90325.1"/>
    </source>
</evidence>
<reference evidence="4 5" key="1">
    <citation type="submission" date="2023-04" db="EMBL/GenBank/DDBJ databases">
        <title>Complete genome sequence of Alisedimentitalea scapharcae.</title>
        <authorList>
            <person name="Rong J.-C."/>
            <person name="Yi M.-L."/>
            <person name="Zhao Q."/>
        </authorList>
    </citation>
    <scope>NUCLEOTIDE SEQUENCE [LARGE SCALE GENOMIC DNA]</scope>
    <source>
        <strain evidence="4 5">KCTC 42119</strain>
    </source>
</reference>
<proteinExistence type="predicted"/>
<organism evidence="4 5">
    <name type="scientific">Aliisedimentitalea scapharcae</name>
    <dbReference type="NCBI Taxonomy" id="1524259"/>
    <lineage>
        <taxon>Bacteria</taxon>
        <taxon>Pseudomonadati</taxon>
        <taxon>Pseudomonadota</taxon>
        <taxon>Alphaproteobacteria</taxon>
        <taxon>Rhodobacterales</taxon>
        <taxon>Roseobacteraceae</taxon>
        <taxon>Aliisedimentitalea</taxon>
    </lineage>
</organism>
<dbReference type="SUPFAM" id="SSF47090">
    <property type="entry name" value="PGBD-like"/>
    <property type="match status" value="1"/>
</dbReference>
<dbReference type="Proteomes" id="UP001623232">
    <property type="component" value="Chromosome"/>
</dbReference>
<feature type="region of interest" description="Disordered" evidence="1">
    <location>
        <begin position="48"/>
        <end position="69"/>
    </location>
</feature>
<dbReference type="InterPro" id="IPR036365">
    <property type="entry name" value="PGBD-like_sf"/>
</dbReference>
<dbReference type="InterPro" id="IPR002477">
    <property type="entry name" value="Peptidoglycan-bd-like"/>
</dbReference>
<evidence type="ECO:0000259" key="3">
    <source>
        <dbReference type="Pfam" id="PF01471"/>
    </source>
</evidence>
<feature type="domain" description="Peptidoglycan binding-like" evidence="3">
    <location>
        <begin position="70"/>
        <end position="114"/>
    </location>
</feature>
<evidence type="ECO:0000256" key="1">
    <source>
        <dbReference type="SAM" id="MobiDB-lite"/>
    </source>
</evidence>
<dbReference type="Gene3D" id="1.10.101.10">
    <property type="entry name" value="PGBD-like superfamily/PGBD"/>
    <property type="match status" value="1"/>
</dbReference>
<dbReference type="RefSeq" id="WP_406648966.1">
    <property type="nucleotide sequence ID" value="NZ_CP123584.1"/>
</dbReference>
<accession>A0ABZ2XW41</accession>
<evidence type="ECO:0000313" key="5">
    <source>
        <dbReference type="Proteomes" id="UP001623232"/>
    </source>
</evidence>
<sequence length="428" mass="44995">MFARKLCMSAVAASLVLGPVQRAQANDAAALLGGMIIGGAIVNEVNKSKRRKTTTRRTSTVSSAQRAQNRQVQESLNYFGYNVGAVDGSLGRRSRAGISRYQADMGYTSDGYLDDYEREFLINSHHRAQASIHVAPYNQILASQGTIGVLRTYRNEQLGIATPQGQYQQPYTAASQAPASVPVTAPAPTAAQPQGVLARNQTAALPTFNFTPTEQSAATHCNQINVMTTTNGGLTSAARIGDAEFALSEQFCLARTQVQVDAARVESTIPNMTPAQIEQQCDGLTQVIQPHMGALSTTDPQQVTRQIGVVLQNSGHPIAQLISGGKVCLGVGYRNDNSEMALASALVLSAGGEPAYAELVSHHLRGGFGTQSSSLAAASWMQMTLASLDAGAAPFTGQTPDRIAVLRAALSGGGQAATTIPVFSSSNN</sequence>
<keyword evidence="2" id="KW-0732">Signal</keyword>
<dbReference type="Pfam" id="PF01471">
    <property type="entry name" value="PG_binding_1"/>
    <property type="match status" value="1"/>
</dbReference>
<keyword evidence="5" id="KW-1185">Reference proteome</keyword>
<dbReference type="EMBL" id="CP123584">
    <property type="protein sequence ID" value="WZK90325.1"/>
    <property type="molecule type" value="Genomic_DNA"/>
</dbReference>
<protein>
    <submittedName>
        <fullName evidence="4">Peptidoglycan-binding domain-containing protein</fullName>
    </submittedName>
</protein>
<name>A0ABZ2XW41_9RHOB</name>
<gene>
    <name evidence="4" type="ORF">QEZ52_07215</name>
</gene>
<dbReference type="InterPro" id="IPR036366">
    <property type="entry name" value="PGBDSf"/>
</dbReference>
<feature type="chain" id="PRO_5046489123" evidence="2">
    <location>
        <begin position="26"/>
        <end position="428"/>
    </location>
</feature>